<accession>A0A7D9I8D9</accession>
<keyword evidence="3" id="KW-1185">Reference proteome</keyword>
<evidence type="ECO:0000313" key="3">
    <source>
        <dbReference type="Proteomes" id="UP001152795"/>
    </source>
</evidence>
<feature type="region of interest" description="Disordered" evidence="1">
    <location>
        <begin position="151"/>
        <end position="171"/>
    </location>
</feature>
<sequence length="1457" mass="163873">MQCAEAKGDQDMLRVLMGVGNDLVAAEAKYHKTCFASYVSKSKLKSQVFKEDERKESVYDQAFREMAFEIRTGLESGMAYDMVSLLKKYAELLEERGVDGQKYTSQKLKLRMRSHFGETIVFHQPYQRSRPELVYSSSISLQDIINASATHNKEQPSSQARRNQANTQDPPPKLLMYEAAQLLKHQIKQCKGISIYPASVNDIDQATAKNVVPGDLYLFLRWLITNDGVDIDAESDCSNDSDERKVLCLAQDVIHCTSHGRVKLPKHLGLAMSVRHLTGSKQLVSILNRMGHCSCYSEIETVDTALARESMAKSERDGTVIPSNIKPDTFIQFAADNNDINEETLDGKDTTHPTTLVVYQQKPFGPMPRKEVLADHTKKKRSLKKVNSCDEIWECSAYGKRPIVTDFLGQIGTESFHTTTDAYISSCRMDLTWALGRMSPTKLFDIAEVTKEETGQPIPSWSGFNSMLFPGTAQPTVIGYCPMINGSSTELSTIYTVMKKAQNICSSLQQRDMVITFDLAIYAKAKQIQWKFPDEFSDTVIRTGGFHIALNFLAVLGKKYQNSGLGDVLIESGAYGSGSVMALMKGKSYNRGVRAHKLVMEALFRLMWQSFLHWLNGGGMESQEQIVDEEHITDSIKSFRLAVQNKDHVPQSAEATMSELFTLMELFEVFRQEQKSRSKMFDFWNEYISMVMNLLQFIKAERTGNWSLHLAATSEMVPYYYAHDRPNYSRWLPVYLADMEQLEKNNPVVYNQFQDGGHAVNRSSQPFAKVWTDMALEQSINLDSKSKGGIIGISQNPDALQRWFLTIHERSAITTAVKQMCGINDSDRVGTHKEAAPKRVERDEKDVEKIVACFKSGLMKDPFSDDNDILCNIATGVVLPEEVAHRLVKSKEEGLMQLDCFVQQRLHCNSLSFWDAIPNLKIKTFNTTTKKIRVPSSNEKSVVMAEDRDLFGRLLIVANVREINLREVLSFELSAVPYSLAHSDGTLRKTAKSVLLQILENYVTVESRLTSIPGIATVHILDGMALVQMMKFAGVTTFGEMAVKYYEVITSYFRQGNCHRVDVVFDQYWHISIKGGERKKRGEANALEVKIHGKSTPVPKQWNKYISNVKNKVSLCAFLTESFCEIGKRQLQPNKQLVIGGGMRDGDLALSVRNGQSLTVPTLVSDHEEADTRIILHAKHACEDGQRIVVQSPDTDVLLLCVSHYREIGCQQLWFRTGVKDRLRYIPAHDVSTNLGPEICSALPAFHALTGCDSTSAFSRIGKKKAWKVVTKSKTHQETLRCMGQSVDIDENTVQNIEAFVRSLYAISAKGPATVDEARYVMFCQKSKSNMSLPPTSDSLLQHIKRANYQTYVWRKSLVPTQRLPSPEGYGWKLEDNTLFPHLMTKPPAPACILELTNCKCSKSSCTQNCSCSNNGLACTEACKCMADEKCRNPSKMHCYNSENEDSEDSDSYECAD</sequence>
<name>A0A7D9I8D9_PARCT</name>
<feature type="compositionally biased region" description="Polar residues" evidence="1">
    <location>
        <begin position="151"/>
        <end position="168"/>
    </location>
</feature>
<comment type="caution">
    <text evidence="2">The sequence shown here is derived from an EMBL/GenBank/DDBJ whole genome shotgun (WGS) entry which is preliminary data.</text>
</comment>
<evidence type="ECO:0000256" key="1">
    <source>
        <dbReference type="SAM" id="MobiDB-lite"/>
    </source>
</evidence>
<dbReference type="EMBL" id="CACRXK020003958">
    <property type="protein sequence ID" value="CAB4000907.1"/>
    <property type="molecule type" value="Genomic_DNA"/>
</dbReference>
<dbReference type="OrthoDB" id="5986032at2759"/>
<reference evidence="2" key="1">
    <citation type="submission" date="2020-04" db="EMBL/GenBank/DDBJ databases">
        <authorList>
            <person name="Alioto T."/>
            <person name="Alioto T."/>
            <person name="Gomez Garrido J."/>
        </authorList>
    </citation>
    <scope>NUCLEOTIDE SEQUENCE</scope>
    <source>
        <strain evidence="2">A484AB</strain>
    </source>
</reference>
<dbReference type="Proteomes" id="UP001152795">
    <property type="component" value="Unassembled WGS sequence"/>
</dbReference>
<dbReference type="PANTHER" id="PTHR46704">
    <property type="entry name" value="CXC DOMAIN-CONTAINING PROTEIN-RELATED"/>
    <property type="match status" value="1"/>
</dbReference>
<gene>
    <name evidence="2" type="ORF">PACLA_8A046335</name>
</gene>
<dbReference type="PANTHER" id="PTHR46704:SF1">
    <property type="entry name" value="TELOMERE LENGTH REGULATION PROTEIN TEL2 HOMOLOG"/>
    <property type="match status" value="1"/>
</dbReference>
<evidence type="ECO:0000313" key="2">
    <source>
        <dbReference type="EMBL" id="CAB4000907.1"/>
    </source>
</evidence>
<organism evidence="2 3">
    <name type="scientific">Paramuricea clavata</name>
    <name type="common">Red gorgonian</name>
    <name type="synonym">Violescent sea-whip</name>
    <dbReference type="NCBI Taxonomy" id="317549"/>
    <lineage>
        <taxon>Eukaryota</taxon>
        <taxon>Metazoa</taxon>
        <taxon>Cnidaria</taxon>
        <taxon>Anthozoa</taxon>
        <taxon>Octocorallia</taxon>
        <taxon>Malacalcyonacea</taxon>
        <taxon>Plexauridae</taxon>
        <taxon>Paramuricea</taxon>
    </lineage>
</organism>
<proteinExistence type="predicted"/>
<protein>
    <submittedName>
        <fullName evidence="2">Uncharacterized protein</fullName>
    </submittedName>
</protein>